<comment type="caution">
    <text evidence="6">The sequence shown here is derived from an EMBL/GenBank/DDBJ whole genome shotgun (WGS) entry which is preliminary data.</text>
</comment>
<evidence type="ECO:0000259" key="5">
    <source>
        <dbReference type="PROSITE" id="PS50975"/>
    </source>
</evidence>
<dbReference type="InterPro" id="IPR040570">
    <property type="entry name" value="LAL_C2"/>
</dbReference>
<reference evidence="6 7" key="1">
    <citation type="submission" date="2023-05" db="EMBL/GenBank/DDBJ databases">
        <title>Draft genome sequence of Streptomyces sp. B-S-A8 isolated from a cave soil in Thailand.</title>
        <authorList>
            <person name="Chamroensaksri N."/>
            <person name="Muangham S."/>
        </authorList>
    </citation>
    <scope>NUCLEOTIDE SEQUENCE [LARGE SCALE GENOMIC DNA]</scope>
    <source>
        <strain evidence="6 7">B-S-A8</strain>
    </source>
</reference>
<dbReference type="InterPro" id="IPR041472">
    <property type="entry name" value="BL00235/CARNS1_N"/>
</dbReference>
<evidence type="ECO:0000256" key="1">
    <source>
        <dbReference type="ARBA" id="ARBA00022598"/>
    </source>
</evidence>
<dbReference type="Pfam" id="PF18130">
    <property type="entry name" value="ATPgrasp_N"/>
    <property type="match status" value="1"/>
</dbReference>
<evidence type="ECO:0000313" key="7">
    <source>
        <dbReference type="Proteomes" id="UP001224661"/>
    </source>
</evidence>
<dbReference type="Pfam" id="PF18603">
    <property type="entry name" value="LAL_C2"/>
    <property type="match status" value="1"/>
</dbReference>
<protein>
    <submittedName>
        <fullName evidence="6">ATP-grasp domain-containing protein</fullName>
    </submittedName>
</protein>
<dbReference type="InterPro" id="IPR011761">
    <property type="entry name" value="ATP-grasp"/>
</dbReference>
<evidence type="ECO:0000256" key="3">
    <source>
        <dbReference type="ARBA" id="ARBA00022840"/>
    </source>
</evidence>
<dbReference type="SMART" id="SM01209">
    <property type="entry name" value="GARS_A"/>
    <property type="match status" value="1"/>
</dbReference>
<proteinExistence type="predicted"/>
<evidence type="ECO:0000256" key="4">
    <source>
        <dbReference type="PROSITE-ProRule" id="PRU00409"/>
    </source>
</evidence>
<dbReference type="Gene3D" id="3.40.50.20">
    <property type="match status" value="1"/>
</dbReference>
<dbReference type="Pfam" id="PF13535">
    <property type="entry name" value="ATP-grasp_4"/>
    <property type="match status" value="1"/>
</dbReference>
<evidence type="ECO:0000256" key="2">
    <source>
        <dbReference type="ARBA" id="ARBA00022741"/>
    </source>
</evidence>
<keyword evidence="1" id="KW-0436">Ligase</keyword>
<dbReference type="PANTHER" id="PTHR43585">
    <property type="entry name" value="FUMIPYRROLE BIOSYNTHESIS PROTEIN C"/>
    <property type="match status" value="1"/>
</dbReference>
<organism evidence="6 7">
    <name type="scientific">Streptomyces solicavernae</name>
    <dbReference type="NCBI Taxonomy" id="3043614"/>
    <lineage>
        <taxon>Bacteria</taxon>
        <taxon>Bacillati</taxon>
        <taxon>Actinomycetota</taxon>
        <taxon>Actinomycetes</taxon>
        <taxon>Kitasatosporales</taxon>
        <taxon>Streptomycetaceae</taxon>
        <taxon>Streptomyces</taxon>
    </lineage>
</organism>
<dbReference type="Proteomes" id="UP001224661">
    <property type="component" value="Unassembled WGS sequence"/>
</dbReference>
<dbReference type="PANTHER" id="PTHR43585:SF2">
    <property type="entry name" value="ATP-GRASP ENZYME FSQD"/>
    <property type="match status" value="1"/>
</dbReference>
<dbReference type="Gene3D" id="3.30.470.20">
    <property type="entry name" value="ATP-grasp fold, B domain"/>
    <property type="match status" value="1"/>
</dbReference>
<dbReference type="SUPFAM" id="SSF56059">
    <property type="entry name" value="Glutathione synthetase ATP-binding domain-like"/>
    <property type="match status" value="1"/>
</dbReference>
<keyword evidence="2 4" id="KW-0547">Nucleotide-binding</keyword>
<dbReference type="PROSITE" id="PS50975">
    <property type="entry name" value="ATP_GRASP"/>
    <property type="match status" value="1"/>
</dbReference>
<evidence type="ECO:0000313" key="6">
    <source>
        <dbReference type="EMBL" id="MDI3389344.1"/>
    </source>
</evidence>
<accession>A0ABT6RY27</accession>
<keyword evidence="7" id="KW-1185">Reference proteome</keyword>
<dbReference type="EMBL" id="JASCIR010000026">
    <property type="protein sequence ID" value="MDI3389344.1"/>
    <property type="molecule type" value="Genomic_DNA"/>
</dbReference>
<sequence length="417" mass="43587">MSQEDVFVVVETQLSRFGLSPLAAARKLGFRTVFVARDPGRYVAKSGGSGPAELADRVVQADTRDAAAVVAAVRSAADTATVRGLCTFTDYSVEVVAEAARQLGLPGLSPQAAHRARNKLATRTACARAGVPGPRFAWTVTEEAAVSAADGIGYPCVVKPVTEAGSIGVRLCRSAAEVREHFLDLTSDGHDFRGQAKPVGALIEEYLIGYEVSVESVLAGGRRRTIGVVDKVLGGHPHFVELGESFPSMLPEPVTRGATEAAEAALDAIGHDFGAAHVELKMTAAGARLVEVNARPAGAEITRLILDATGIDLPLQVVRLHAGLHAEVDQRWHRAAASRYITAGATGALRAVHGAELARRVADSVEVELEAVAGDQVRSPTSNMDVIGQVVAVGDSAVEAVRLSDAALGQIQIEVLP</sequence>
<name>A0ABT6RY27_9ACTN</name>
<feature type="domain" description="ATP-grasp" evidence="5">
    <location>
        <begin position="123"/>
        <end position="322"/>
    </location>
</feature>
<keyword evidence="3 4" id="KW-0067">ATP-binding</keyword>
<dbReference type="InterPro" id="IPR052032">
    <property type="entry name" value="ATP-dep_AA_Ligase"/>
</dbReference>
<dbReference type="RefSeq" id="WP_282515810.1">
    <property type="nucleotide sequence ID" value="NZ_JASCIR010000026.1"/>
</dbReference>
<gene>
    <name evidence="6" type="ORF">QIS99_24560</name>
</gene>